<evidence type="ECO:0008006" key="3">
    <source>
        <dbReference type="Google" id="ProtNLM"/>
    </source>
</evidence>
<organism evidence="2">
    <name type="scientific">Mycobacterium triplex</name>
    <dbReference type="NCBI Taxonomy" id="47839"/>
    <lineage>
        <taxon>Bacteria</taxon>
        <taxon>Bacillati</taxon>
        <taxon>Actinomycetota</taxon>
        <taxon>Actinomycetes</taxon>
        <taxon>Mycobacteriales</taxon>
        <taxon>Mycobacteriaceae</taxon>
        <taxon>Mycobacterium</taxon>
        <taxon>Mycobacterium simiae complex</taxon>
    </lineage>
</organism>
<keyword evidence="1" id="KW-0472">Membrane</keyword>
<feature type="transmembrane region" description="Helical" evidence="1">
    <location>
        <begin position="12"/>
        <end position="35"/>
    </location>
</feature>
<sequence length="256" mass="28654">MPNMNLTAQRLCVWCGPVMIAIWASAFTFLCHFIPPPSPAKSRAALIAQFSDHTNLIRLGLVISLFSCALLVPFCAVIAAQMRRMEGVRSVLAESQLVSGGLLCVEFLLPFAIWQTALYRLHEWSPETVQMLNDMAWLMFLGIISSACIQVASLGVAILLDKGAKPVFPRWAGYFNIWVAMIWVPAAIIPFFKTGPLAWNGIFAWWVPLCVYFSWFVLMVVLLLRAIGDDERTQEQAKMNDWLTGDRSELASPKLT</sequence>
<feature type="transmembrane region" description="Helical" evidence="1">
    <location>
        <begin position="172"/>
        <end position="192"/>
    </location>
</feature>
<dbReference type="AlphaFoldDB" id="A0A024K3Y5"/>
<proteinExistence type="predicted"/>
<dbReference type="STRING" id="47839.BN973_04685"/>
<feature type="transmembrane region" description="Helical" evidence="1">
    <location>
        <begin position="204"/>
        <end position="224"/>
    </location>
</feature>
<name>A0A024K3Y5_9MYCO</name>
<gene>
    <name evidence="2" type="ORF">BN973_04685</name>
</gene>
<reference evidence="2" key="1">
    <citation type="journal article" date="2014" name="Genome Announc.">
        <title>Draft Genome Sequence of Mycobacterium triplex DSM 44626.</title>
        <authorList>
            <person name="Sassi M."/>
            <person name="Croce O."/>
            <person name="Robert C."/>
            <person name="Raoult D."/>
            <person name="Drancourt M."/>
        </authorList>
    </citation>
    <scope>NUCLEOTIDE SEQUENCE [LARGE SCALE GENOMIC DNA]</scope>
    <source>
        <strain evidence="2">DSM 44626</strain>
    </source>
</reference>
<feature type="transmembrane region" description="Helical" evidence="1">
    <location>
        <begin position="55"/>
        <end position="79"/>
    </location>
</feature>
<protein>
    <recommendedName>
        <fullName evidence="3">Transmembrane protein</fullName>
    </recommendedName>
</protein>
<feature type="transmembrane region" description="Helical" evidence="1">
    <location>
        <begin position="135"/>
        <end position="160"/>
    </location>
</feature>
<dbReference type="eggNOG" id="ENOG50330XM">
    <property type="taxonomic scope" value="Bacteria"/>
</dbReference>
<accession>A0A024K3Y5</accession>
<dbReference type="Proteomes" id="UP000028880">
    <property type="component" value="Unassembled WGS sequence"/>
</dbReference>
<evidence type="ECO:0000256" key="1">
    <source>
        <dbReference type="SAM" id="Phobius"/>
    </source>
</evidence>
<dbReference type="OrthoDB" id="4689187at2"/>
<keyword evidence="1" id="KW-1133">Transmembrane helix</keyword>
<dbReference type="RefSeq" id="WP_139830313.1">
    <property type="nucleotide sequence ID" value="NZ_HG964446.1"/>
</dbReference>
<reference evidence="2" key="2">
    <citation type="submission" date="2014-04" db="EMBL/GenBank/DDBJ databases">
        <authorList>
            <person name="Xu Y.W."/>
            <person name="Yang Q."/>
        </authorList>
    </citation>
    <scope>NUCLEOTIDE SEQUENCE</scope>
    <source>
        <strain evidence="2">DSM 44626</strain>
    </source>
</reference>
<feature type="transmembrane region" description="Helical" evidence="1">
    <location>
        <begin position="91"/>
        <end position="115"/>
    </location>
</feature>
<evidence type="ECO:0000313" key="2">
    <source>
        <dbReference type="EMBL" id="CDO90292.1"/>
    </source>
</evidence>
<keyword evidence="1" id="KW-0812">Transmembrane</keyword>
<dbReference type="EMBL" id="HG964446">
    <property type="protein sequence ID" value="CDO90292.1"/>
    <property type="molecule type" value="Genomic_DNA"/>
</dbReference>
<dbReference type="HOGENOM" id="CLU_081621_0_0_11"/>